<keyword evidence="2" id="KW-1185">Reference proteome</keyword>
<proteinExistence type="predicted"/>
<evidence type="ECO:0000313" key="1">
    <source>
        <dbReference type="EMBL" id="BDE97031.1"/>
    </source>
</evidence>
<gene>
    <name evidence="1" type="ORF">CE91St30_23640</name>
</gene>
<evidence type="ECO:0000313" key="2">
    <source>
        <dbReference type="Proteomes" id="UP001320544"/>
    </source>
</evidence>
<reference evidence="1 2" key="1">
    <citation type="submission" date="2022-01" db="EMBL/GenBank/DDBJ databases">
        <title>Novel bile acid biosynthetic pathways are enriched in the microbiome of centenarians.</title>
        <authorList>
            <person name="Sato Y."/>
            <person name="Atarashi K."/>
            <person name="Plichta R.D."/>
            <person name="Arai Y."/>
            <person name="Sasajima S."/>
            <person name="Kearney M.S."/>
            <person name="Suda W."/>
            <person name="Takeshita K."/>
            <person name="Sasaki T."/>
            <person name="Okamoto S."/>
            <person name="Skelly N.A."/>
            <person name="Okamura Y."/>
            <person name="Vlamakis H."/>
            <person name="Li Y."/>
            <person name="Tanoue T."/>
            <person name="Takei H."/>
            <person name="Nittono H."/>
            <person name="Narushima S."/>
            <person name="Irie J."/>
            <person name="Itoh H."/>
            <person name="Moriya K."/>
            <person name="Sugiura Y."/>
            <person name="Suematsu M."/>
            <person name="Moritoki N."/>
            <person name="Shibata S."/>
            <person name="Littman R.D."/>
            <person name="Fischbach A.M."/>
            <person name="Uwamino Y."/>
            <person name="Inoue T."/>
            <person name="Honda A."/>
            <person name="Hattori M."/>
            <person name="Murai T."/>
            <person name="Xavier J.R."/>
            <person name="Hirose N."/>
            <person name="Honda K."/>
        </authorList>
    </citation>
    <scope>NUCLEOTIDE SEQUENCE [LARGE SCALE GENOMIC DNA]</scope>
    <source>
        <strain evidence="1 2">CE91-St30</strain>
    </source>
</reference>
<protein>
    <submittedName>
        <fullName evidence="1">Uncharacterized protein</fullName>
    </submittedName>
</protein>
<name>A0ABN6ML83_9ACTN</name>
<accession>A0ABN6ML83</accession>
<dbReference type="EMBL" id="AP025564">
    <property type="protein sequence ID" value="BDE97031.1"/>
    <property type="molecule type" value="Genomic_DNA"/>
</dbReference>
<dbReference type="Proteomes" id="UP001320544">
    <property type="component" value="Chromosome"/>
</dbReference>
<sequence length="55" mass="5933">MFANAQGMVEKTPGITGKMTGLKTFTLNGGSAVYREGSLLDIYKRLPSMTFDSLS</sequence>
<organism evidence="1 2">
    <name type="scientific">Raoultibacter timonensis</name>
    <dbReference type="NCBI Taxonomy" id="1907662"/>
    <lineage>
        <taxon>Bacteria</taxon>
        <taxon>Bacillati</taxon>
        <taxon>Actinomycetota</taxon>
        <taxon>Coriobacteriia</taxon>
        <taxon>Eggerthellales</taxon>
        <taxon>Eggerthellaceae</taxon>
        <taxon>Raoultibacter</taxon>
    </lineage>
</organism>